<proteinExistence type="predicted"/>
<protein>
    <submittedName>
        <fullName evidence="1">5-carboxymethyl-2-hydroxymuconate isomerase</fullName>
        <ecNumber evidence="1">5.3.3.10</ecNumber>
    </submittedName>
</protein>
<sequence>MPHIIVEYTNNLVADINVNQLLPSLHEVFLAQPETFPIGGIRSRAIALEHYYVADGADSNDAFVHLTLKIGAGRTKTEKDHTCTALFAVLTDHFSKTFTQRSLALSLELYEFGTDGTLKKNTIHERYR</sequence>
<dbReference type="Gene3D" id="3.30.429.10">
    <property type="entry name" value="Macrophage Migration Inhibitory Factor"/>
    <property type="match status" value="1"/>
</dbReference>
<evidence type="ECO:0000313" key="2">
    <source>
        <dbReference type="Proteomes" id="UP001179280"/>
    </source>
</evidence>
<accession>A0ABS2SUX1</accession>
<evidence type="ECO:0000313" key="1">
    <source>
        <dbReference type="EMBL" id="MBM7839293.1"/>
    </source>
</evidence>
<dbReference type="InterPro" id="IPR014347">
    <property type="entry name" value="Tautomerase/MIF_sf"/>
</dbReference>
<dbReference type="InterPro" id="IPR004220">
    <property type="entry name" value="5-COMe_2-OHmuconate_Isoase"/>
</dbReference>
<dbReference type="PANTHER" id="PTHR37950:SF1">
    <property type="entry name" value="4-HYDROXYPHENYLACETATE CATABOLISM PROTEIN"/>
    <property type="match status" value="1"/>
</dbReference>
<dbReference type="GO" id="GO:0008704">
    <property type="term" value="F:5-carboxymethyl-2-hydroxymuconate delta-isomerase activity"/>
    <property type="evidence" value="ECO:0007669"/>
    <property type="project" value="UniProtKB-EC"/>
</dbReference>
<dbReference type="CDD" id="cd00580">
    <property type="entry name" value="CHMI"/>
    <property type="match status" value="1"/>
</dbReference>
<reference evidence="1" key="1">
    <citation type="submission" date="2021-01" db="EMBL/GenBank/DDBJ databases">
        <title>Genomic Encyclopedia of Type Strains, Phase IV (KMG-IV): sequencing the most valuable type-strain genomes for metagenomic binning, comparative biology and taxonomic classification.</title>
        <authorList>
            <person name="Goeker M."/>
        </authorList>
    </citation>
    <scope>NUCLEOTIDE SEQUENCE</scope>
    <source>
        <strain evidence="1">DSM 21943</strain>
    </source>
</reference>
<dbReference type="Pfam" id="PF02962">
    <property type="entry name" value="CHMI"/>
    <property type="match status" value="1"/>
</dbReference>
<keyword evidence="2" id="KW-1185">Reference proteome</keyword>
<dbReference type="Proteomes" id="UP001179280">
    <property type="component" value="Unassembled WGS sequence"/>
</dbReference>
<dbReference type="EMBL" id="JAFBCV010000007">
    <property type="protein sequence ID" value="MBM7839293.1"/>
    <property type="molecule type" value="Genomic_DNA"/>
</dbReference>
<dbReference type="RefSeq" id="WP_035419337.1">
    <property type="nucleotide sequence ID" value="NZ_JAFBCV010000007.1"/>
</dbReference>
<comment type="caution">
    <text evidence="1">The sequence shown here is derived from an EMBL/GenBank/DDBJ whole genome shotgun (WGS) entry which is preliminary data.</text>
</comment>
<dbReference type="SUPFAM" id="SSF55331">
    <property type="entry name" value="Tautomerase/MIF"/>
    <property type="match status" value="1"/>
</dbReference>
<organism evidence="1 2">
    <name type="scientific">Shouchella xiaoxiensis</name>
    <dbReference type="NCBI Taxonomy" id="766895"/>
    <lineage>
        <taxon>Bacteria</taxon>
        <taxon>Bacillati</taxon>
        <taxon>Bacillota</taxon>
        <taxon>Bacilli</taxon>
        <taxon>Bacillales</taxon>
        <taxon>Bacillaceae</taxon>
        <taxon>Shouchella</taxon>
    </lineage>
</organism>
<name>A0ABS2SUX1_9BACI</name>
<dbReference type="EC" id="5.3.3.10" evidence="1"/>
<gene>
    <name evidence="1" type="ORF">JOC54_002564</name>
</gene>
<dbReference type="PANTHER" id="PTHR37950">
    <property type="entry name" value="4-HYDROXYPHENYLACETATE CATABOLISM PROTEIN"/>
    <property type="match status" value="1"/>
</dbReference>
<keyword evidence="1" id="KW-0413">Isomerase</keyword>